<gene>
    <name evidence="1" type="ORF">DX927_09085</name>
</gene>
<name>A0A5M8RVW8_9BACI</name>
<dbReference type="RefSeq" id="WP_150149806.1">
    <property type="nucleotide sequence ID" value="NZ_QSND01000002.1"/>
</dbReference>
<protein>
    <submittedName>
        <fullName evidence="1">Uncharacterized protein</fullName>
    </submittedName>
</protein>
<dbReference type="AlphaFoldDB" id="A0A5M8RVW8"/>
<proteinExistence type="predicted"/>
<dbReference type="EMBL" id="QSND01000002">
    <property type="protein sequence ID" value="KAA6450974.1"/>
    <property type="molecule type" value="Genomic_DNA"/>
</dbReference>
<accession>A0A5M8RVW8</accession>
<evidence type="ECO:0000313" key="1">
    <source>
        <dbReference type="EMBL" id="KAA6450974.1"/>
    </source>
</evidence>
<comment type="caution">
    <text evidence="1">The sequence shown here is derived from an EMBL/GenBank/DDBJ whole genome shotgun (WGS) entry which is preliminary data.</text>
</comment>
<reference evidence="1 2" key="1">
    <citation type="submission" date="2018-08" db="EMBL/GenBank/DDBJ databases">
        <title>Bacillus phenotypic plasticity.</title>
        <authorList>
            <person name="Hurtado E."/>
        </authorList>
    </citation>
    <scope>NUCLEOTIDE SEQUENCE [LARGE SCALE GENOMIC DNA]</scope>
    <source>
        <strain evidence="1 2">427</strain>
    </source>
</reference>
<organism evidence="1 2">
    <name type="scientific">Bacillus swezeyi</name>
    <dbReference type="NCBI Taxonomy" id="1925020"/>
    <lineage>
        <taxon>Bacteria</taxon>
        <taxon>Bacillati</taxon>
        <taxon>Bacillota</taxon>
        <taxon>Bacilli</taxon>
        <taxon>Bacillales</taxon>
        <taxon>Bacillaceae</taxon>
        <taxon>Bacillus</taxon>
    </lineage>
</organism>
<dbReference type="Proteomes" id="UP000324326">
    <property type="component" value="Unassembled WGS sequence"/>
</dbReference>
<sequence length="156" mass="18198">MCILDEIGFTPEQYKTLKARMTDVEIVEEQLYCSPQALRAWKAKHGLAPKKYNKKAKKFTYAEWEEKKKQGMKEKEIMKAFGYRTLKHYVEYKKKIGVPYLKKKIERTPELLAEIKGYLDQGMTINELTPKLSVKMTETTAGTIIKEEKLREGNVS</sequence>
<evidence type="ECO:0000313" key="2">
    <source>
        <dbReference type="Proteomes" id="UP000324326"/>
    </source>
</evidence>